<feature type="transmembrane region" description="Helical" evidence="1">
    <location>
        <begin position="6"/>
        <end position="25"/>
    </location>
</feature>
<keyword evidence="1" id="KW-0812">Transmembrane</keyword>
<dbReference type="AlphaFoldDB" id="A0AAW8EQT1"/>
<reference evidence="2 3" key="1">
    <citation type="submission" date="2023-07" db="EMBL/GenBank/DDBJ databases">
        <title>Comparative genomics of wheat-associated soil bacteria to identify genetic determinants of phenazine resistance.</title>
        <authorList>
            <person name="Mouncey N."/>
        </authorList>
    </citation>
    <scope>NUCLEOTIDE SEQUENCE [LARGE SCALE GENOMIC DNA]</scope>
    <source>
        <strain evidence="2 3">W4I9-1</strain>
    </source>
</reference>
<keyword evidence="1" id="KW-0472">Membrane</keyword>
<evidence type="ECO:0000313" key="3">
    <source>
        <dbReference type="Proteomes" id="UP001244427"/>
    </source>
</evidence>
<accession>A0AAW8EQT1</accession>
<gene>
    <name evidence="2" type="ORF">QFZ53_000077</name>
</gene>
<comment type="caution">
    <text evidence="2">The sequence shown here is derived from an EMBL/GenBank/DDBJ whole genome shotgun (WGS) entry which is preliminary data.</text>
</comment>
<sequence>MFPDIIIGPIIVVLGVVLILLRRTVPGIFHAGLEFFYGAPLADDAIRPESAPRHIFIVGILFIVFGCIVTAIGLFGR</sequence>
<keyword evidence="3" id="KW-1185">Reference proteome</keyword>
<dbReference type="Proteomes" id="UP001244427">
    <property type="component" value="Unassembled WGS sequence"/>
</dbReference>
<keyword evidence="1" id="KW-1133">Transmembrane helix</keyword>
<feature type="transmembrane region" description="Helical" evidence="1">
    <location>
        <begin position="55"/>
        <end position="75"/>
    </location>
</feature>
<evidence type="ECO:0000313" key="2">
    <source>
        <dbReference type="EMBL" id="MDQ0645881.1"/>
    </source>
</evidence>
<evidence type="ECO:0000256" key="1">
    <source>
        <dbReference type="SAM" id="Phobius"/>
    </source>
</evidence>
<dbReference type="EMBL" id="JAUSXV010000001">
    <property type="protein sequence ID" value="MDQ0645881.1"/>
    <property type="molecule type" value="Genomic_DNA"/>
</dbReference>
<name>A0AAW8EQT1_9MICO</name>
<organism evidence="2 3">
    <name type="scientific">Microbacterium natoriense</name>
    <dbReference type="NCBI Taxonomy" id="284570"/>
    <lineage>
        <taxon>Bacteria</taxon>
        <taxon>Bacillati</taxon>
        <taxon>Actinomycetota</taxon>
        <taxon>Actinomycetes</taxon>
        <taxon>Micrococcales</taxon>
        <taxon>Microbacteriaceae</taxon>
        <taxon>Microbacterium</taxon>
    </lineage>
</organism>
<dbReference type="RefSeq" id="WP_307292365.1">
    <property type="nucleotide sequence ID" value="NZ_JAUSXV010000001.1"/>
</dbReference>
<protein>
    <submittedName>
        <fullName evidence="2">Uncharacterized protein</fullName>
    </submittedName>
</protein>
<proteinExistence type="predicted"/>